<gene>
    <name evidence="1" type="ORF">CLUMA_CG014793</name>
</gene>
<evidence type="ECO:0000313" key="2">
    <source>
        <dbReference type="Proteomes" id="UP000183832"/>
    </source>
</evidence>
<keyword evidence="2" id="KW-1185">Reference proteome</keyword>
<reference evidence="1 2" key="1">
    <citation type="submission" date="2015-04" db="EMBL/GenBank/DDBJ databases">
        <authorList>
            <person name="Syromyatnikov M.Y."/>
            <person name="Popov V.N."/>
        </authorList>
    </citation>
    <scope>NUCLEOTIDE SEQUENCE [LARGE SCALE GENOMIC DNA]</scope>
</reference>
<sequence>MKNHKNKDCENTENHDVLHTINRYWHAIINRLSEKNVEDLLSILKSTNSGLNDINPELLSEEYNRQMILGYVI</sequence>
<dbReference type="Proteomes" id="UP000183832">
    <property type="component" value="Unassembled WGS sequence"/>
</dbReference>
<proteinExistence type="predicted"/>
<protein>
    <submittedName>
        <fullName evidence="1">CLUMA_CG014793, isoform A</fullName>
    </submittedName>
</protein>
<dbReference type="AlphaFoldDB" id="A0A1J1IR32"/>
<organism evidence="1 2">
    <name type="scientific">Clunio marinus</name>
    <dbReference type="NCBI Taxonomy" id="568069"/>
    <lineage>
        <taxon>Eukaryota</taxon>
        <taxon>Metazoa</taxon>
        <taxon>Ecdysozoa</taxon>
        <taxon>Arthropoda</taxon>
        <taxon>Hexapoda</taxon>
        <taxon>Insecta</taxon>
        <taxon>Pterygota</taxon>
        <taxon>Neoptera</taxon>
        <taxon>Endopterygota</taxon>
        <taxon>Diptera</taxon>
        <taxon>Nematocera</taxon>
        <taxon>Chironomoidea</taxon>
        <taxon>Chironomidae</taxon>
        <taxon>Clunio</taxon>
    </lineage>
</organism>
<evidence type="ECO:0000313" key="1">
    <source>
        <dbReference type="EMBL" id="CRL01550.1"/>
    </source>
</evidence>
<accession>A0A1J1IR32</accession>
<dbReference type="EMBL" id="CVRI01000055">
    <property type="protein sequence ID" value="CRL01550.1"/>
    <property type="molecule type" value="Genomic_DNA"/>
</dbReference>
<name>A0A1J1IR32_9DIPT</name>
<dbReference type="OrthoDB" id="185618at2759"/>